<proteinExistence type="predicted"/>
<keyword evidence="1" id="KW-0472">Membrane</keyword>
<evidence type="ECO:0000256" key="1">
    <source>
        <dbReference type="SAM" id="Phobius"/>
    </source>
</evidence>
<keyword evidence="1" id="KW-0812">Transmembrane</keyword>
<dbReference type="Proteomes" id="UP001206924">
    <property type="component" value="Unassembled WGS sequence"/>
</dbReference>
<gene>
    <name evidence="2" type="ORF">NNX28_14895</name>
</gene>
<feature type="transmembrane region" description="Helical" evidence="1">
    <location>
        <begin position="38"/>
        <end position="64"/>
    </location>
</feature>
<sequence>MKILPPRLITGANLLVQAASLMALAYLLRVLQDSGTLFYLGAGIGTGQLIVVALAAAWCFFLGASWTLVPWFSSLFSHVFLRRAAGVLGGVITCAWLLLLAGYGFLTLVFSGPGYQRISAPAGEHTLLINNQSILLIGSHAVYEQVQGPVYEYRDQMLTDDGYDPFSGGAFSVQWGEKTATISFAVYSQGEDGNAGDRSGRAVIPLGTR</sequence>
<keyword evidence="1" id="KW-1133">Transmembrane helix</keyword>
<keyword evidence="3" id="KW-1185">Reference proteome</keyword>
<protein>
    <submittedName>
        <fullName evidence="2">Uncharacterized protein</fullName>
    </submittedName>
</protein>
<dbReference type="RefSeq" id="WP_255866308.1">
    <property type="nucleotide sequence ID" value="NZ_CP104263.1"/>
</dbReference>
<reference evidence="2 3" key="1">
    <citation type="submission" date="2022-07" db="EMBL/GenBank/DDBJ databases">
        <title>Novel species in genus Arthrobacter.</title>
        <authorList>
            <person name="Liu Y."/>
        </authorList>
    </citation>
    <scope>NUCLEOTIDE SEQUENCE [LARGE SCALE GENOMIC DNA]</scope>
    <source>
        <strain evidence="3">zg-Y859</strain>
    </source>
</reference>
<name>A0ABT1NVP4_9MICC</name>
<comment type="caution">
    <text evidence="2">The sequence shown here is derived from an EMBL/GenBank/DDBJ whole genome shotgun (WGS) entry which is preliminary data.</text>
</comment>
<evidence type="ECO:0000313" key="2">
    <source>
        <dbReference type="EMBL" id="MCQ1951207.1"/>
    </source>
</evidence>
<dbReference type="EMBL" id="JANFLP010000015">
    <property type="protein sequence ID" value="MCQ1951207.1"/>
    <property type="molecule type" value="Genomic_DNA"/>
</dbReference>
<feature type="transmembrane region" description="Helical" evidence="1">
    <location>
        <begin position="84"/>
        <end position="110"/>
    </location>
</feature>
<organism evidence="2 3">
    <name type="scientific">Arthrobacter jinronghuae</name>
    <dbReference type="NCBI Taxonomy" id="2964609"/>
    <lineage>
        <taxon>Bacteria</taxon>
        <taxon>Bacillati</taxon>
        <taxon>Actinomycetota</taxon>
        <taxon>Actinomycetes</taxon>
        <taxon>Micrococcales</taxon>
        <taxon>Micrococcaceae</taxon>
        <taxon>Arthrobacter</taxon>
    </lineage>
</organism>
<feature type="transmembrane region" description="Helical" evidence="1">
    <location>
        <begin position="12"/>
        <end position="31"/>
    </location>
</feature>
<accession>A0ABT1NVP4</accession>
<evidence type="ECO:0000313" key="3">
    <source>
        <dbReference type="Proteomes" id="UP001206924"/>
    </source>
</evidence>